<proteinExistence type="predicted"/>
<dbReference type="EMBL" id="JAGVRK010000001">
    <property type="protein sequence ID" value="MBS2967302.1"/>
    <property type="molecule type" value="Genomic_DNA"/>
</dbReference>
<gene>
    <name evidence="2" type="ORF">J9317_00605</name>
</gene>
<dbReference type="PIRSF" id="PIRSF015034">
    <property type="entry name" value="YacH"/>
    <property type="match status" value="1"/>
</dbReference>
<sequence length="183" mass="20750">MICQECHERPATFHFTKVVNGEKAEVHICEHCAKENSNMMVFGSDGGFSINSLLSGLLNFETKLGKSDASSMYRAEEVRQCPRCKMTFREFGKAGRFGCPDCYRTFQSEITPILRKVHSGNTVHGGKIPKRIGGSIHLQKKMEELKKQMQHHISQEEFEKAAELRDEIKGIVRKMNADRGEEA</sequence>
<dbReference type="InterPro" id="IPR001943">
    <property type="entry name" value="UVR_dom"/>
</dbReference>
<dbReference type="InterPro" id="IPR036876">
    <property type="entry name" value="UVR_dom_sf"/>
</dbReference>
<dbReference type="PANTHER" id="PTHR38430:SF1">
    <property type="entry name" value="PROTEIN-ARGININE KINASE ACTIVATOR PROTEIN"/>
    <property type="match status" value="1"/>
</dbReference>
<dbReference type="RefSeq" id="WP_211555693.1">
    <property type="nucleotide sequence ID" value="NZ_JAGVRK010000001.1"/>
</dbReference>
<evidence type="ECO:0000313" key="2">
    <source>
        <dbReference type="EMBL" id="MBS2967302.1"/>
    </source>
</evidence>
<organism evidence="2 3">
    <name type="scientific">Metabacillus flavus</name>
    <dbReference type="NCBI Taxonomy" id="2823519"/>
    <lineage>
        <taxon>Bacteria</taxon>
        <taxon>Bacillati</taxon>
        <taxon>Bacillota</taxon>
        <taxon>Bacilli</taxon>
        <taxon>Bacillales</taxon>
        <taxon>Bacillaceae</taxon>
        <taxon>Metabacillus</taxon>
    </lineage>
</organism>
<protein>
    <submittedName>
        <fullName evidence="2">UvrB/UvrC motif-containing protein</fullName>
    </submittedName>
</protein>
<dbReference type="Pfam" id="PF02151">
    <property type="entry name" value="UVR"/>
    <property type="match status" value="1"/>
</dbReference>
<evidence type="ECO:0000313" key="3">
    <source>
        <dbReference type="Proteomes" id="UP000682403"/>
    </source>
</evidence>
<reference evidence="2 3" key="1">
    <citation type="submission" date="2021-04" db="EMBL/GenBank/DDBJ databases">
        <title>Metabacillus sp. strain KIGAM252 whole genome sequence.</title>
        <authorList>
            <person name="Seo M.-J."/>
            <person name="Cho E.-S."/>
            <person name="Hwang C.Y."/>
            <person name="Yoon D.J."/>
        </authorList>
    </citation>
    <scope>NUCLEOTIDE SEQUENCE [LARGE SCALE GENOMIC DNA]</scope>
    <source>
        <strain evidence="2 3">KIGAM252</strain>
    </source>
</reference>
<name>A0ABS5L998_9BACI</name>
<dbReference type="PANTHER" id="PTHR38430">
    <property type="entry name" value="PROTEIN-ARGININE KINASE ACTIVATOR PROTEIN"/>
    <property type="match status" value="1"/>
</dbReference>
<accession>A0ABS5L998</accession>
<feature type="domain" description="UVR" evidence="1">
    <location>
        <begin position="139"/>
        <end position="174"/>
    </location>
</feature>
<dbReference type="PROSITE" id="PS50151">
    <property type="entry name" value="UVR"/>
    <property type="match status" value="1"/>
</dbReference>
<keyword evidence="3" id="KW-1185">Reference proteome</keyword>
<dbReference type="Gene3D" id="4.10.860.10">
    <property type="entry name" value="UVR domain"/>
    <property type="match status" value="1"/>
</dbReference>
<evidence type="ECO:0000259" key="1">
    <source>
        <dbReference type="PROSITE" id="PS50151"/>
    </source>
</evidence>
<dbReference type="Proteomes" id="UP000682403">
    <property type="component" value="Unassembled WGS sequence"/>
</dbReference>
<dbReference type="SUPFAM" id="SSF46600">
    <property type="entry name" value="C-terminal UvrC-binding domain of UvrB"/>
    <property type="match status" value="1"/>
</dbReference>
<dbReference type="InterPro" id="IPR025542">
    <property type="entry name" value="YacH"/>
</dbReference>
<comment type="caution">
    <text evidence="2">The sequence shown here is derived from an EMBL/GenBank/DDBJ whole genome shotgun (WGS) entry which is preliminary data.</text>
</comment>